<dbReference type="EMBL" id="QOIP01000006">
    <property type="protein sequence ID" value="RLU21189.1"/>
    <property type="molecule type" value="Genomic_DNA"/>
</dbReference>
<dbReference type="AlphaFoldDB" id="A0A3L8DMN6"/>
<dbReference type="Proteomes" id="UP000279307">
    <property type="component" value="Chromosome 6"/>
</dbReference>
<protein>
    <submittedName>
        <fullName evidence="1">Uncharacterized protein</fullName>
    </submittedName>
</protein>
<proteinExistence type="predicted"/>
<reference evidence="1" key="2">
    <citation type="submission" date="2018-07" db="EMBL/GenBank/DDBJ databases">
        <authorList>
            <person name="Mckenzie S.K."/>
            <person name="Kronauer D.J.C."/>
        </authorList>
    </citation>
    <scope>NUCLEOTIDE SEQUENCE</scope>
    <source>
        <strain evidence="1">Clonal line C1</strain>
    </source>
</reference>
<evidence type="ECO:0000313" key="1">
    <source>
        <dbReference type="EMBL" id="RLU21189.1"/>
    </source>
</evidence>
<gene>
    <name evidence="1" type="ORF">DMN91_005562</name>
</gene>
<dbReference type="OrthoDB" id="7610725at2759"/>
<name>A0A3L8DMN6_OOCBI</name>
<reference evidence="1" key="1">
    <citation type="journal article" date="2018" name="Genome Res.">
        <title>The genomic architecture and molecular evolution of ant odorant receptors.</title>
        <authorList>
            <person name="McKenzie S.K."/>
            <person name="Kronauer D.J.C."/>
        </authorList>
    </citation>
    <scope>NUCLEOTIDE SEQUENCE [LARGE SCALE GENOMIC DNA]</scope>
    <source>
        <strain evidence="1">Clonal line C1</strain>
    </source>
</reference>
<accession>A0A3L8DMN6</accession>
<sequence>MNANCKSWLKSFDCCLKPTSATEDLILMKVTSLRVTLLKLAPTLGQRVHFAEGTNLRCREDPIPSDSQERSAIHYGLEKHLFLFFLQIMFGSRLLVERNTNSPRPLGGMIYNF</sequence>
<organism evidence="1">
    <name type="scientific">Ooceraea biroi</name>
    <name type="common">Clonal raider ant</name>
    <name type="synonym">Cerapachys biroi</name>
    <dbReference type="NCBI Taxonomy" id="2015173"/>
    <lineage>
        <taxon>Eukaryota</taxon>
        <taxon>Metazoa</taxon>
        <taxon>Ecdysozoa</taxon>
        <taxon>Arthropoda</taxon>
        <taxon>Hexapoda</taxon>
        <taxon>Insecta</taxon>
        <taxon>Pterygota</taxon>
        <taxon>Neoptera</taxon>
        <taxon>Endopterygota</taxon>
        <taxon>Hymenoptera</taxon>
        <taxon>Apocrita</taxon>
        <taxon>Aculeata</taxon>
        <taxon>Formicoidea</taxon>
        <taxon>Formicidae</taxon>
        <taxon>Dorylinae</taxon>
        <taxon>Ooceraea</taxon>
    </lineage>
</organism>
<comment type="caution">
    <text evidence="1">The sequence shown here is derived from an EMBL/GenBank/DDBJ whole genome shotgun (WGS) entry which is preliminary data.</text>
</comment>